<dbReference type="RefSeq" id="WP_126813629.1">
    <property type="nucleotide sequence ID" value="NZ_NGKC01000007.1"/>
</dbReference>
<evidence type="ECO:0000256" key="2">
    <source>
        <dbReference type="SAM" id="Phobius"/>
    </source>
</evidence>
<comment type="caution">
    <text evidence="3">The sequence shown here is derived from an EMBL/GenBank/DDBJ whole genome shotgun (WGS) entry which is preliminary data.</text>
</comment>
<gene>
    <name evidence="3" type="ORF">CBF27_07070</name>
</gene>
<organism evidence="3 4">
    <name type="scientific">Vagococcus acidifermentans</name>
    <dbReference type="NCBI Taxonomy" id="564710"/>
    <lineage>
        <taxon>Bacteria</taxon>
        <taxon>Bacillati</taxon>
        <taxon>Bacillota</taxon>
        <taxon>Bacilli</taxon>
        <taxon>Lactobacillales</taxon>
        <taxon>Enterococcaceae</taxon>
        <taxon>Vagococcus</taxon>
    </lineage>
</organism>
<protein>
    <recommendedName>
        <fullName evidence="5">Septum formation initiator</fullName>
    </recommendedName>
</protein>
<evidence type="ECO:0000313" key="3">
    <source>
        <dbReference type="EMBL" id="RSU11716.1"/>
    </source>
</evidence>
<dbReference type="Pfam" id="PF04977">
    <property type="entry name" value="DivIC"/>
    <property type="match status" value="1"/>
</dbReference>
<keyword evidence="2" id="KW-0472">Membrane</keyword>
<dbReference type="Proteomes" id="UP000286773">
    <property type="component" value="Unassembled WGS sequence"/>
</dbReference>
<reference evidence="3 4" key="1">
    <citation type="submission" date="2017-05" db="EMBL/GenBank/DDBJ databases">
        <title>Vagococcus spp. assemblies.</title>
        <authorList>
            <person name="Gulvik C.A."/>
        </authorList>
    </citation>
    <scope>NUCLEOTIDE SEQUENCE [LARGE SCALE GENOMIC DNA]</scope>
    <source>
        <strain evidence="3 4">LMG 24798</strain>
    </source>
</reference>
<dbReference type="InterPro" id="IPR039076">
    <property type="entry name" value="DivIC"/>
</dbReference>
<accession>A0A430AUJ3</accession>
<evidence type="ECO:0000256" key="1">
    <source>
        <dbReference type="SAM" id="Coils"/>
    </source>
</evidence>
<name>A0A430AUJ3_9ENTE</name>
<proteinExistence type="predicted"/>
<evidence type="ECO:0008006" key="5">
    <source>
        <dbReference type="Google" id="ProtNLM"/>
    </source>
</evidence>
<dbReference type="EMBL" id="NGKC01000007">
    <property type="protein sequence ID" value="RSU11716.1"/>
    <property type="molecule type" value="Genomic_DNA"/>
</dbReference>
<dbReference type="PANTHER" id="PTHR40027">
    <property type="entry name" value="CELL DIVISION PROTEIN DIVIC"/>
    <property type="match status" value="1"/>
</dbReference>
<dbReference type="InterPro" id="IPR007060">
    <property type="entry name" value="FtsL/DivIC"/>
</dbReference>
<feature type="transmembrane region" description="Helical" evidence="2">
    <location>
        <begin position="26"/>
        <end position="45"/>
    </location>
</feature>
<keyword evidence="1" id="KW-0175">Coiled coil</keyword>
<dbReference type="AlphaFoldDB" id="A0A430AUJ3"/>
<dbReference type="GO" id="GO:0051301">
    <property type="term" value="P:cell division"/>
    <property type="evidence" value="ECO:0007669"/>
    <property type="project" value="InterPro"/>
</dbReference>
<feature type="coiled-coil region" evidence="1">
    <location>
        <begin position="51"/>
        <end position="85"/>
    </location>
</feature>
<keyword evidence="2" id="KW-0812">Transmembrane</keyword>
<sequence>MTDKQKESMYEYQKIGKTFVYRRRRLTLVFVLAIVFFSIAGFNLFRNGQRLLALQEKKEEVKAEQTEVSQEKKVLKNEVQLLKDDEYVAKLARAKYFYSKEGEQVYSIPQLNSSIDDEK</sequence>
<dbReference type="OrthoDB" id="2991180at2"/>
<evidence type="ECO:0000313" key="4">
    <source>
        <dbReference type="Proteomes" id="UP000286773"/>
    </source>
</evidence>
<keyword evidence="2" id="KW-1133">Transmembrane helix</keyword>
<keyword evidence="4" id="KW-1185">Reference proteome</keyword>
<dbReference type="PANTHER" id="PTHR40027:SF1">
    <property type="entry name" value="CELL DIVISION PROTEIN DIVIC"/>
    <property type="match status" value="1"/>
</dbReference>